<comment type="caution">
    <text evidence="3">The sequence shown here is derived from an EMBL/GenBank/DDBJ whole genome shotgun (WGS) entry which is preliminary data.</text>
</comment>
<feature type="compositionally biased region" description="Low complexity" evidence="1">
    <location>
        <begin position="164"/>
        <end position="176"/>
    </location>
</feature>
<organism evidence="3 4">
    <name type="scientific">Candidatus Kaiserbacteria bacterium RIFCSPLOWO2_01_FULL_54_20</name>
    <dbReference type="NCBI Taxonomy" id="1798513"/>
    <lineage>
        <taxon>Bacteria</taxon>
        <taxon>Candidatus Kaiseribacteriota</taxon>
    </lineage>
</organism>
<keyword evidence="2" id="KW-1133">Transmembrane helix</keyword>
<evidence type="ECO:0000256" key="1">
    <source>
        <dbReference type="SAM" id="MobiDB-lite"/>
    </source>
</evidence>
<feature type="transmembrane region" description="Helical" evidence="2">
    <location>
        <begin position="29"/>
        <end position="51"/>
    </location>
</feature>
<reference evidence="3 4" key="1">
    <citation type="journal article" date="2016" name="Nat. Commun.">
        <title>Thousands of microbial genomes shed light on interconnected biogeochemical processes in an aquifer system.</title>
        <authorList>
            <person name="Anantharaman K."/>
            <person name="Brown C.T."/>
            <person name="Hug L.A."/>
            <person name="Sharon I."/>
            <person name="Castelle C.J."/>
            <person name="Probst A.J."/>
            <person name="Thomas B.C."/>
            <person name="Singh A."/>
            <person name="Wilkins M.J."/>
            <person name="Karaoz U."/>
            <person name="Brodie E.L."/>
            <person name="Williams K.H."/>
            <person name="Hubbard S.S."/>
            <person name="Banfield J.F."/>
        </authorList>
    </citation>
    <scope>NUCLEOTIDE SEQUENCE [LARGE SCALE GENOMIC DNA]</scope>
</reference>
<feature type="compositionally biased region" description="Polar residues" evidence="1">
    <location>
        <begin position="1"/>
        <end position="13"/>
    </location>
</feature>
<accession>A0A1F6EJD7</accession>
<feature type="region of interest" description="Disordered" evidence="1">
    <location>
        <begin position="164"/>
        <end position="236"/>
    </location>
</feature>
<feature type="compositionally biased region" description="Pro residues" evidence="1">
    <location>
        <begin position="208"/>
        <end position="232"/>
    </location>
</feature>
<evidence type="ECO:0000313" key="3">
    <source>
        <dbReference type="EMBL" id="OGG73771.1"/>
    </source>
</evidence>
<protein>
    <recommendedName>
        <fullName evidence="5">CARDB domain-containing protein</fullName>
    </recommendedName>
</protein>
<sequence length="399" mass="42759">MVDIPQQFQRSESTTTRTTHTVEEPQSSLLSNILAIVGFIILIVVVIWGLVNLAGVSSTWFSSFFGKGENVIEVTAPESAKSGESFSISWKYKEPTPGTYAFLYQCQGGLQLQTPGPAGGMNGIPCGAAFTIASVNNTVSVTPLLSGNSELDVPVSIIFMPSATSTDSTSSPQASSGKATEQAQGSATVRILPSETPALDSTGSPQAEPTPTPAPTPTPTPAPAPVPAPAPKTPADLSVRITSVTTDGYGNGTAVFDIVNVGGTSSGTYYFTANLPTQSGYTYTSPAQSSLAPGSHIISTLRFSQAASGVFSVSITTPDSNQSNNYASQSLNAPYYNSYNYNYNNYPYQYQAQYSSASYPSQYQYQTYPNSYQYSYPQNYQYPYTYQQYPYTQQYPYAY</sequence>
<evidence type="ECO:0000313" key="4">
    <source>
        <dbReference type="Proteomes" id="UP000178427"/>
    </source>
</evidence>
<gene>
    <name evidence="3" type="ORF">A3A40_00890</name>
</gene>
<keyword evidence="2" id="KW-0472">Membrane</keyword>
<name>A0A1F6EJD7_9BACT</name>
<feature type="region of interest" description="Disordered" evidence="1">
    <location>
        <begin position="1"/>
        <end position="22"/>
    </location>
</feature>
<evidence type="ECO:0008006" key="5">
    <source>
        <dbReference type="Google" id="ProtNLM"/>
    </source>
</evidence>
<dbReference type="AlphaFoldDB" id="A0A1F6EJD7"/>
<dbReference type="EMBL" id="MFMA01000037">
    <property type="protein sequence ID" value="OGG73771.1"/>
    <property type="molecule type" value="Genomic_DNA"/>
</dbReference>
<dbReference type="Proteomes" id="UP000178427">
    <property type="component" value="Unassembled WGS sequence"/>
</dbReference>
<keyword evidence="2" id="KW-0812">Transmembrane</keyword>
<evidence type="ECO:0000256" key="2">
    <source>
        <dbReference type="SAM" id="Phobius"/>
    </source>
</evidence>
<proteinExistence type="predicted"/>
<feature type="compositionally biased region" description="Polar residues" evidence="1">
    <location>
        <begin position="177"/>
        <end position="187"/>
    </location>
</feature>